<dbReference type="Pfam" id="PF13413">
    <property type="entry name" value="HTH_25"/>
    <property type="match status" value="1"/>
</dbReference>
<dbReference type="RefSeq" id="WP_220220958.1">
    <property type="nucleotide sequence ID" value="NZ_CP048268.1"/>
</dbReference>
<feature type="compositionally biased region" description="Low complexity" evidence="1">
    <location>
        <begin position="141"/>
        <end position="156"/>
    </location>
</feature>
<feature type="compositionally biased region" description="Basic residues" evidence="1">
    <location>
        <begin position="158"/>
        <end position="168"/>
    </location>
</feature>
<dbReference type="Pfam" id="PF13464">
    <property type="entry name" value="RodZ_C"/>
    <property type="match status" value="1"/>
</dbReference>
<feature type="compositionally biased region" description="Low complexity" evidence="1">
    <location>
        <begin position="331"/>
        <end position="360"/>
    </location>
</feature>
<feature type="compositionally biased region" description="Low complexity" evidence="1">
    <location>
        <begin position="274"/>
        <end position="323"/>
    </location>
</feature>
<evidence type="ECO:0000313" key="5">
    <source>
        <dbReference type="Proteomes" id="UP000826550"/>
    </source>
</evidence>
<keyword evidence="5" id="KW-1185">Reference proteome</keyword>
<dbReference type="EMBL" id="CP048268">
    <property type="protein sequence ID" value="QYN52545.1"/>
    <property type="molecule type" value="Genomic_DNA"/>
</dbReference>
<dbReference type="InterPro" id="IPR025194">
    <property type="entry name" value="RodZ-like_C"/>
</dbReference>
<dbReference type="PANTHER" id="PTHR34475:SF1">
    <property type="entry name" value="CYTOSKELETON PROTEIN RODZ"/>
    <property type="match status" value="1"/>
</dbReference>
<feature type="region of interest" description="Disordered" evidence="1">
    <location>
        <begin position="141"/>
        <end position="168"/>
    </location>
</feature>
<dbReference type="SUPFAM" id="SSF47413">
    <property type="entry name" value="lambda repressor-like DNA-binding domains"/>
    <property type="match status" value="1"/>
</dbReference>
<feature type="transmembrane region" description="Helical" evidence="2">
    <location>
        <begin position="110"/>
        <end position="134"/>
    </location>
</feature>
<keyword evidence="2" id="KW-1133">Transmembrane helix</keyword>
<sequence length="360" mass="39276">MADIGDKLRSAREAKGLSIEDIEKATKIQGRYLTAIEQDEFDKLPGDFYVRAFIRQYAQVVGLDGKQLLSEYHNEIPQAEPEEYVEDSIDNKSEEVRKTTSSKKKLWKEYLPRIIVGVGIIVVILVCYVVYAHFSAGNNQSNNNSANDVSVSSDNTNKPKKQKKIKKSSVKIKELATAQYRVTGLKKNRNLVVRAGEQATNVSISINGIHQFSQVLNPNQKHTLNLPTTAQTVTVTFGNGSGTSISFGGKKVPYDTQTTGNTLTFYIGKQHRVNQSNTTNNSNSTTNNSTTGHSGTTTNQQQNQHQNSGTTNNQHTGQTNSQTGGQGGQTGQQTGQANNNEQSGETTHSDSSSSNGTDGR</sequence>
<proteinExistence type="predicted"/>
<keyword evidence="2" id="KW-0472">Membrane</keyword>
<dbReference type="InterPro" id="IPR001387">
    <property type="entry name" value="Cro/C1-type_HTH"/>
</dbReference>
<reference evidence="4 5" key="1">
    <citation type="submission" date="2020-01" db="EMBL/GenBank/DDBJ databases">
        <title>Vast differences in strain-level diversity in the gut microbiota of two closely related honey bee species.</title>
        <authorList>
            <person name="Ellegaard K.M."/>
            <person name="Suenami S."/>
            <person name="Miyazaki R."/>
            <person name="Engel P."/>
        </authorList>
    </citation>
    <scope>NUCLEOTIDE SEQUENCE [LARGE SCALE GENOMIC DNA]</scope>
    <source>
        <strain evidence="4 5">ESL0416</strain>
    </source>
</reference>
<dbReference type="Gene3D" id="1.10.260.40">
    <property type="entry name" value="lambda repressor-like DNA-binding domains"/>
    <property type="match status" value="1"/>
</dbReference>
<dbReference type="InterPro" id="IPR010982">
    <property type="entry name" value="Lambda_DNA-bd_dom_sf"/>
</dbReference>
<dbReference type="CDD" id="cd00093">
    <property type="entry name" value="HTH_XRE"/>
    <property type="match status" value="1"/>
</dbReference>
<evidence type="ECO:0000256" key="2">
    <source>
        <dbReference type="SAM" id="Phobius"/>
    </source>
</evidence>
<evidence type="ECO:0000259" key="3">
    <source>
        <dbReference type="Pfam" id="PF13464"/>
    </source>
</evidence>
<gene>
    <name evidence="4" type="ORF">GYM71_03625</name>
</gene>
<dbReference type="PANTHER" id="PTHR34475">
    <property type="match status" value="1"/>
</dbReference>
<name>A0ABX8W6J4_9LACO</name>
<dbReference type="InterPro" id="IPR050400">
    <property type="entry name" value="Bact_Cytoskel_RodZ"/>
</dbReference>
<evidence type="ECO:0000256" key="1">
    <source>
        <dbReference type="SAM" id="MobiDB-lite"/>
    </source>
</evidence>
<accession>A0ABX8W6J4</accession>
<keyword evidence="2" id="KW-0812">Transmembrane</keyword>
<feature type="region of interest" description="Disordered" evidence="1">
    <location>
        <begin position="270"/>
        <end position="360"/>
    </location>
</feature>
<dbReference type="Proteomes" id="UP000826550">
    <property type="component" value="Chromosome"/>
</dbReference>
<protein>
    <submittedName>
        <fullName evidence="4">Helix-turn-helix domain-containing protein</fullName>
    </submittedName>
</protein>
<feature type="domain" description="Cytoskeleton protein RodZ-like C-terminal" evidence="3">
    <location>
        <begin position="202"/>
        <end position="265"/>
    </location>
</feature>
<organism evidence="4 5">
    <name type="scientific">Lactobacillus panisapium</name>
    <dbReference type="NCBI Taxonomy" id="2012495"/>
    <lineage>
        <taxon>Bacteria</taxon>
        <taxon>Bacillati</taxon>
        <taxon>Bacillota</taxon>
        <taxon>Bacilli</taxon>
        <taxon>Lactobacillales</taxon>
        <taxon>Lactobacillaceae</taxon>
        <taxon>Lactobacillus</taxon>
    </lineage>
</organism>
<evidence type="ECO:0000313" key="4">
    <source>
        <dbReference type="EMBL" id="QYN52545.1"/>
    </source>
</evidence>